<dbReference type="AlphaFoldDB" id="Q3AQ55"/>
<dbReference type="InterPro" id="IPR004843">
    <property type="entry name" value="Calcineurin-like_PHP"/>
</dbReference>
<organism evidence="3">
    <name type="scientific">Chlorobium chlorochromatii (strain CaD3)</name>
    <dbReference type="NCBI Taxonomy" id="340177"/>
    <lineage>
        <taxon>Bacteria</taxon>
        <taxon>Pseudomonadati</taxon>
        <taxon>Chlorobiota</taxon>
        <taxon>Chlorobiia</taxon>
        <taxon>Chlorobiales</taxon>
        <taxon>Chlorobiaceae</taxon>
        <taxon>Chlorobium/Pelodictyon group</taxon>
        <taxon>Chlorobium</taxon>
    </lineage>
</organism>
<dbReference type="eggNOG" id="COG1408">
    <property type="taxonomic scope" value="Bacteria"/>
</dbReference>
<dbReference type="STRING" id="340177.Cag_1617"/>
<proteinExistence type="predicted"/>
<feature type="transmembrane region" description="Helical" evidence="1">
    <location>
        <begin position="67"/>
        <end position="93"/>
    </location>
</feature>
<dbReference type="EMBL" id="CP000108">
    <property type="protein sequence ID" value="ABB28870.1"/>
    <property type="molecule type" value="Genomic_DNA"/>
</dbReference>
<dbReference type="Pfam" id="PF00149">
    <property type="entry name" value="Metallophos"/>
    <property type="match status" value="1"/>
</dbReference>
<dbReference type="PANTHER" id="PTHR31302">
    <property type="entry name" value="TRANSMEMBRANE PROTEIN WITH METALLOPHOSPHOESTERASE DOMAIN-RELATED"/>
    <property type="match status" value="1"/>
</dbReference>
<dbReference type="SUPFAM" id="SSF56300">
    <property type="entry name" value="Metallo-dependent phosphatases"/>
    <property type="match status" value="1"/>
</dbReference>
<feature type="transmembrane region" description="Helical" evidence="1">
    <location>
        <begin position="34"/>
        <end position="55"/>
    </location>
</feature>
<sequence>MKIVQFVAMLLLFAGVNGAVVYRLWRLMPPLRWFRGSVTLLLLAVIAAPFVVMAWGNALPLPLVSLLYMVGLSWLILLIYLILLFLLIDGLSLLGFFGVQRLKSLKLWTHESWVGTVGVVVLMAVLAVYGNYNYHQKERVELTMRVEKAMAQPLRIVVVSDLHLGYSIGREELERWVVLINREEPDVVLLVGDVIDTSLRPLEVERMAEVLRRLSSRYGVYAVAGNHEHYATLAKSAPFFSDAGIRLLRDEVLLIDNRCYFVGRDDYMNKQRKPLSVLLSGVDVAKPIVLLDHQPRALGEARAAGADIHFAGHTHRGQIWPISLLVEQMYEQAYGYRRFGAMQSYVSSGLGIWGGKFRIGTKSEYVVVTLQGR</sequence>
<dbReference type="InterPro" id="IPR051158">
    <property type="entry name" value="Metallophosphoesterase_sf"/>
</dbReference>
<name>Q3AQ55_CHLCH</name>
<keyword evidence="1" id="KW-1133">Transmembrane helix</keyword>
<dbReference type="InterPro" id="IPR029052">
    <property type="entry name" value="Metallo-depent_PP-like"/>
</dbReference>
<feature type="transmembrane region" description="Helical" evidence="1">
    <location>
        <begin position="113"/>
        <end position="132"/>
    </location>
</feature>
<dbReference type="Gene3D" id="3.60.21.10">
    <property type="match status" value="1"/>
</dbReference>
<reference evidence="3" key="1">
    <citation type="submission" date="2005-08" db="EMBL/GenBank/DDBJ databases">
        <title>Complete sequence of Chlorobium chlorochromatii CaD3.</title>
        <authorList>
            <person name="Copeland A."/>
            <person name="Lucas S."/>
            <person name="Lapidus A."/>
            <person name="Barry K."/>
            <person name="Detter J.C."/>
            <person name="Glavina T."/>
            <person name="Hammon N."/>
            <person name="Israni S."/>
            <person name="Pitluck S."/>
            <person name="Bryant D."/>
            <person name="Schmutz J."/>
            <person name="Larimer F."/>
            <person name="Land M."/>
            <person name="Kyrpides N."/>
            <person name="Ivanova N."/>
            <person name="Richardson P."/>
        </authorList>
    </citation>
    <scope>NUCLEOTIDE SEQUENCE [LARGE SCALE GENOMIC DNA]</scope>
    <source>
        <strain evidence="3">CaD3</strain>
    </source>
</reference>
<gene>
    <name evidence="3" type="ordered locus">Cag_1617</name>
</gene>
<dbReference type="KEGG" id="cch:Cag_1617"/>
<dbReference type="HOGENOM" id="CLU_025443_0_0_10"/>
<dbReference type="PANTHER" id="PTHR31302:SF0">
    <property type="entry name" value="TRANSMEMBRANE PROTEIN WITH METALLOPHOSPHOESTERASE DOMAIN"/>
    <property type="match status" value="1"/>
</dbReference>
<keyword evidence="1" id="KW-0472">Membrane</keyword>
<dbReference type="OrthoDB" id="9780884at2"/>
<evidence type="ECO:0000313" key="3">
    <source>
        <dbReference type="EMBL" id="ABB28870.1"/>
    </source>
</evidence>
<dbReference type="GO" id="GO:0016787">
    <property type="term" value="F:hydrolase activity"/>
    <property type="evidence" value="ECO:0007669"/>
    <property type="project" value="InterPro"/>
</dbReference>
<evidence type="ECO:0000259" key="2">
    <source>
        <dbReference type="Pfam" id="PF00149"/>
    </source>
</evidence>
<dbReference type="CDD" id="cd07385">
    <property type="entry name" value="MPP_YkuE_C"/>
    <property type="match status" value="1"/>
</dbReference>
<keyword evidence="1" id="KW-0812">Transmembrane</keyword>
<protein>
    <recommendedName>
        <fullName evidence="2">Calcineurin-like phosphoesterase domain-containing protein</fullName>
    </recommendedName>
</protein>
<accession>Q3AQ55</accession>
<evidence type="ECO:0000256" key="1">
    <source>
        <dbReference type="SAM" id="Phobius"/>
    </source>
</evidence>
<feature type="domain" description="Calcineurin-like phosphoesterase" evidence="2">
    <location>
        <begin position="154"/>
        <end position="316"/>
    </location>
</feature>